<dbReference type="PANTHER" id="PTHR47640:SF11">
    <property type="entry name" value="RNA-BINDING PROTEIN 42"/>
    <property type="match status" value="1"/>
</dbReference>
<dbReference type="STRING" id="741276.A0A2S5AZH1"/>
<proteinExistence type="predicted"/>
<feature type="domain" description="RRM" evidence="4">
    <location>
        <begin position="137"/>
        <end position="217"/>
    </location>
</feature>
<dbReference type="SUPFAM" id="SSF54928">
    <property type="entry name" value="RNA-binding domain, RBD"/>
    <property type="match status" value="1"/>
</dbReference>
<dbReference type="Pfam" id="PF00076">
    <property type="entry name" value="RRM_1"/>
    <property type="match status" value="1"/>
</dbReference>
<dbReference type="InterPro" id="IPR035979">
    <property type="entry name" value="RBD_domain_sf"/>
</dbReference>
<evidence type="ECO:0000259" key="4">
    <source>
        <dbReference type="PROSITE" id="PS50102"/>
    </source>
</evidence>
<dbReference type="OrthoDB" id="1749473at2759"/>
<dbReference type="Gene3D" id="3.30.70.330">
    <property type="match status" value="1"/>
</dbReference>
<dbReference type="SMART" id="SM00360">
    <property type="entry name" value="RRM"/>
    <property type="match status" value="1"/>
</dbReference>
<keyword evidence="1 2" id="KW-0694">RNA-binding</keyword>
<dbReference type="AlphaFoldDB" id="A0A2S5AZH1"/>
<comment type="caution">
    <text evidence="5">The sequence shown here is derived from an EMBL/GenBank/DDBJ whole genome shotgun (WGS) entry which is preliminary data.</text>
</comment>
<organism evidence="5 6">
    <name type="scientific">Rhodotorula taiwanensis</name>
    <dbReference type="NCBI Taxonomy" id="741276"/>
    <lineage>
        <taxon>Eukaryota</taxon>
        <taxon>Fungi</taxon>
        <taxon>Dikarya</taxon>
        <taxon>Basidiomycota</taxon>
        <taxon>Pucciniomycotina</taxon>
        <taxon>Microbotryomycetes</taxon>
        <taxon>Sporidiobolales</taxon>
        <taxon>Sporidiobolaceae</taxon>
        <taxon>Rhodotorula</taxon>
    </lineage>
</organism>
<dbReference type="PANTHER" id="PTHR47640">
    <property type="entry name" value="TRNA SELENOCYSTEINE 1-ASSOCIATED PROTEIN 1-RELATED-RELATED"/>
    <property type="match status" value="1"/>
</dbReference>
<dbReference type="EMBL" id="PJQD01000164">
    <property type="protein sequence ID" value="POY69943.1"/>
    <property type="molecule type" value="Genomic_DNA"/>
</dbReference>
<dbReference type="CDD" id="cd12383">
    <property type="entry name" value="RRM_RBM42"/>
    <property type="match status" value="1"/>
</dbReference>
<dbReference type="InterPro" id="IPR034215">
    <property type="entry name" value="RBM42_RRM"/>
</dbReference>
<dbReference type="Proteomes" id="UP000237144">
    <property type="component" value="Unassembled WGS sequence"/>
</dbReference>
<sequence length="276" mass="29219">MSNNPYARPSNPYAAYGSSYYANPAATASAYPAAAAAASTSSYGVSVGAAGPVLPAGYGGYPAAGTAPPMAGPAYPVAGPSVLDAQQASIYTPEAARSGKPVATAGGKGKGRTTVLRKGGGEIWEDQTLLEWDPNHFRLFIGDLDPAISDDAFRAAFSGDRFPSFVKSKVIRDKYTNKGKGFGFVSYSDPEDFLKAWKEMNGKYVGTRPVTIKKANAGVKAVNIGDRKAKQLEAKRPQKTGTVPFERANAEDAGHRAIPGEKGYGPQRTRKQYIRR</sequence>
<reference evidence="5 6" key="1">
    <citation type="journal article" date="2018" name="Front. Microbiol.">
        <title>Prospects for Fungal Bioremediation of Acidic Radioactive Waste Sites: Characterization and Genome Sequence of Rhodotorula taiwanensis MD1149.</title>
        <authorList>
            <person name="Tkavc R."/>
            <person name="Matrosova V.Y."/>
            <person name="Grichenko O.E."/>
            <person name="Gostincar C."/>
            <person name="Volpe R.P."/>
            <person name="Klimenkova P."/>
            <person name="Gaidamakova E.K."/>
            <person name="Zhou C.E."/>
            <person name="Stewart B.J."/>
            <person name="Lyman M.G."/>
            <person name="Malfatti S.A."/>
            <person name="Rubinfeld B."/>
            <person name="Courtot M."/>
            <person name="Singh J."/>
            <person name="Dalgard C.L."/>
            <person name="Hamilton T."/>
            <person name="Frey K.G."/>
            <person name="Gunde-Cimerman N."/>
            <person name="Dugan L."/>
            <person name="Daly M.J."/>
        </authorList>
    </citation>
    <scope>NUCLEOTIDE SEQUENCE [LARGE SCALE GENOMIC DNA]</scope>
    <source>
        <strain evidence="5 6">MD1149</strain>
    </source>
</reference>
<evidence type="ECO:0000313" key="5">
    <source>
        <dbReference type="EMBL" id="POY69943.1"/>
    </source>
</evidence>
<gene>
    <name evidence="5" type="ORF">BMF94_7075</name>
</gene>
<evidence type="ECO:0000256" key="3">
    <source>
        <dbReference type="SAM" id="MobiDB-lite"/>
    </source>
</evidence>
<dbReference type="InterPro" id="IPR050825">
    <property type="entry name" value="RBM42_RBP45_47-like"/>
</dbReference>
<evidence type="ECO:0000313" key="6">
    <source>
        <dbReference type="Proteomes" id="UP000237144"/>
    </source>
</evidence>
<name>A0A2S5AZH1_9BASI</name>
<dbReference type="PROSITE" id="PS50102">
    <property type="entry name" value="RRM"/>
    <property type="match status" value="1"/>
</dbReference>
<keyword evidence="6" id="KW-1185">Reference proteome</keyword>
<evidence type="ECO:0000256" key="2">
    <source>
        <dbReference type="PROSITE-ProRule" id="PRU00176"/>
    </source>
</evidence>
<accession>A0A2S5AZH1</accession>
<protein>
    <recommendedName>
        <fullName evidence="4">RRM domain-containing protein</fullName>
    </recommendedName>
</protein>
<dbReference type="InterPro" id="IPR012677">
    <property type="entry name" value="Nucleotide-bd_a/b_plait_sf"/>
</dbReference>
<dbReference type="InterPro" id="IPR000504">
    <property type="entry name" value="RRM_dom"/>
</dbReference>
<dbReference type="GO" id="GO:0003729">
    <property type="term" value="F:mRNA binding"/>
    <property type="evidence" value="ECO:0007669"/>
    <property type="project" value="InterPro"/>
</dbReference>
<evidence type="ECO:0000256" key="1">
    <source>
        <dbReference type="ARBA" id="ARBA00022884"/>
    </source>
</evidence>
<feature type="region of interest" description="Disordered" evidence="3">
    <location>
        <begin position="231"/>
        <end position="276"/>
    </location>
</feature>
<feature type="compositionally biased region" description="Basic and acidic residues" evidence="3">
    <location>
        <begin position="248"/>
        <end position="259"/>
    </location>
</feature>